<dbReference type="PANTHER" id="PTHR37302:SF3">
    <property type="entry name" value="DAMAGE-INDUCIBLE PROTEIN DINB"/>
    <property type="match status" value="1"/>
</dbReference>
<feature type="binding site" evidence="3">
    <location>
        <position position="44"/>
    </location>
    <ligand>
        <name>a divalent metal cation</name>
        <dbReference type="ChEBI" id="CHEBI:60240"/>
    </ligand>
</feature>
<evidence type="ECO:0000256" key="1">
    <source>
        <dbReference type="ARBA" id="ARBA00008635"/>
    </source>
</evidence>
<dbReference type="Pfam" id="PF05163">
    <property type="entry name" value="DinB"/>
    <property type="match status" value="1"/>
</dbReference>
<evidence type="ECO:0000313" key="5">
    <source>
        <dbReference type="Proteomes" id="UP000064189"/>
    </source>
</evidence>
<dbReference type="InterPro" id="IPR007837">
    <property type="entry name" value="DinB"/>
</dbReference>
<keyword evidence="5" id="KW-1185">Reference proteome</keyword>
<dbReference type="InterPro" id="IPR034660">
    <property type="entry name" value="DinB/YfiT-like"/>
</dbReference>
<dbReference type="AlphaFoldDB" id="A0A120GN48"/>
<dbReference type="SUPFAM" id="SSF109854">
    <property type="entry name" value="DinB/YfiT-like putative metalloenzymes"/>
    <property type="match status" value="1"/>
</dbReference>
<evidence type="ECO:0000256" key="2">
    <source>
        <dbReference type="ARBA" id="ARBA00022723"/>
    </source>
</evidence>
<sequence length="156" mass="18291">MLTLFTYNWQVRNEWIEWCRPLANEELNRQRTGGVGTILRTLAHIIDVEYSWIRAIQGKADVEINLDAYTTIEKVEELSKRYHHEVIGYLKSPSFDDGHEMIEPAWMGGRLYDKNRILNHLIAHEIHHIGQLSIWSRELGIEPVSASLIERHLQVH</sequence>
<evidence type="ECO:0000313" key="4">
    <source>
        <dbReference type="EMBL" id="KWW12587.1"/>
    </source>
</evidence>
<name>A0A120GN48_9BACI</name>
<protein>
    <submittedName>
        <fullName evidence="4">Damage-inducible protein DinB</fullName>
    </submittedName>
</protein>
<feature type="binding site" evidence="3">
    <location>
        <position position="128"/>
    </location>
    <ligand>
        <name>a divalent metal cation</name>
        <dbReference type="ChEBI" id="CHEBI:60240"/>
    </ligand>
</feature>
<reference evidence="4 5" key="1">
    <citation type="submission" date="2015-11" db="EMBL/GenBank/DDBJ databases">
        <title>Genome Sequence of Bacillus simplex strain VanAntwerpen2.</title>
        <authorList>
            <person name="Couger M.B."/>
        </authorList>
    </citation>
    <scope>NUCLEOTIDE SEQUENCE [LARGE SCALE GENOMIC DNA]</scope>
    <source>
        <strain evidence="4 5">VanAntwerpen02</strain>
    </source>
</reference>
<dbReference type="RefSeq" id="WP_061143910.1">
    <property type="nucleotide sequence ID" value="NZ_LNNH01000046.1"/>
</dbReference>
<evidence type="ECO:0000256" key="3">
    <source>
        <dbReference type="PIRSR" id="PIRSR607837-1"/>
    </source>
</evidence>
<organism evidence="4 5">
    <name type="scientific">Peribacillus simplex</name>
    <dbReference type="NCBI Taxonomy" id="1478"/>
    <lineage>
        <taxon>Bacteria</taxon>
        <taxon>Bacillati</taxon>
        <taxon>Bacillota</taxon>
        <taxon>Bacilli</taxon>
        <taxon>Bacillales</taxon>
        <taxon>Bacillaceae</taxon>
        <taxon>Peribacillus</taxon>
    </lineage>
</organism>
<proteinExistence type="inferred from homology"/>
<feature type="binding site" evidence="3">
    <location>
        <position position="124"/>
    </location>
    <ligand>
        <name>a divalent metal cation</name>
        <dbReference type="ChEBI" id="CHEBI:60240"/>
    </ligand>
</feature>
<keyword evidence="2 3" id="KW-0479">Metal-binding</keyword>
<gene>
    <name evidence="4" type="ORF">AS888_09510</name>
</gene>
<dbReference type="GO" id="GO:0046872">
    <property type="term" value="F:metal ion binding"/>
    <property type="evidence" value="ECO:0007669"/>
    <property type="project" value="UniProtKB-KW"/>
</dbReference>
<accession>A0A120GN48</accession>
<dbReference type="Gene3D" id="1.20.120.450">
    <property type="entry name" value="dinb family like domain"/>
    <property type="match status" value="1"/>
</dbReference>
<comment type="caution">
    <text evidence="4">The sequence shown here is derived from an EMBL/GenBank/DDBJ whole genome shotgun (WGS) entry which is preliminary data.</text>
</comment>
<dbReference type="EMBL" id="LNNH01000046">
    <property type="protein sequence ID" value="KWW12587.1"/>
    <property type="molecule type" value="Genomic_DNA"/>
</dbReference>
<dbReference type="PANTHER" id="PTHR37302">
    <property type="entry name" value="SLR1116 PROTEIN"/>
    <property type="match status" value="1"/>
</dbReference>
<dbReference type="Proteomes" id="UP000064189">
    <property type="component" value="Unassembled WGS sequence"/>
</dbReference>
<comment type="similarity">
    <text evidence="1">Belongs to the DinB family.</text>
</comment>